<dbReference type="EMBL" id="KZ772755">
    <property type="protein sequence ID" value="PTQ34071.1"/>
    <property type="molecule type" value="Genomic_DNA"/>
</dbReference>
<keyword evidence="11" id="KW-0472">Membrane</keyword>
<dbReference type="PANTHER" id="PTHR33162:SF3">
    <property type="entry name" value="SEC-INDEPENDENT PROTEIN TRANSLOCASE PROTEIN TATB, CHLOROPLASTIC"/>
    <property type="match status" value="1"/>
</dbReference>
<feature type="compositionally biased region" description="Basic and acidic residues" evidence="13">
    <location>
        <begin position="170"/>
        <end position="186"/>
    </location>
</feature>
<evidence type="ECO:0000256" key="4">
    <source>
        <dbReference type="ARBA" id="ARBA00022640"/>
    </source>
</evidence>
<keyword evidence="10" id="KW-0793">Thylakoid</keyword>
<evidence type="ECO:0000256" key="2">
    <source>
        <dbReference type="ARBA" id="ARBA00022448"/>
    </source>
</evidence>
<evidence type="ECO:0000313" key="14">
    <source>
        <dbReference type="EMBL" id="PTQ34071.1"/>
    </source>
</evidence>
<name>A0A2R6WJS2_MARPO</name>
<evidence type="ECO:0000256" key="6">
    <source>
        <dbReference type="ARBA" id="ARBA00022927"/>
    </source>
</evidence>
<evidence type="ECO:0000256" key="10">
    <source>
        <dbReference type="ARBA" id="ARBA00023078"/>
    </source>
</evidence>
<evidence type="ECO:0000256" key="13">
    <source>
        <dbReference type="SAM" id="MobiDB-lite"/>
    </source>
</evidence>
<dbReference type="PANTHER" id="PTHR33162">
    <property type="entry name" value="SEC-INDEPENDENT PROTEIN TRANSLOCASE PROTEIN TATA, CHLOROPLASTIC"/>
    <property type="match status" value="1"/>
</dbReference>
<dbReference type="Proteomes" id="UP000244005">
    <property type="component" value="Unassembled WGS sequence"/>
</dbReference>
<evidence type="ECO:0008006" key="16">
    <source>
        <dbReference type="Google" id="ProtNLM"/>
    </source>
</evidence>
<keyword evidence="3" id="KW-0150">Chloroplast</keyword>
<dbReference type="Pfam" id="PF02416">
    <property type="entry name" value="TatA_B_E"/>
    <property type="match status" value="1"/>
</dbReference>
<evidence type="ECO:0000256" key="11">
    <source>
        <dbReference type="ARBA" id="ARBA00023136"/>
    </source>
</evidence>
<evidence type="ECO:0000256" key="12">
    <source>
        <dbReference type="ARBA" id="ARBA00025340"/>
    </source>
</evidence>
<keyword evidence="6" id="KW-0653">Protein transport</keyword>
<dbReference type="InterPro" id="IPR003369">
    <property type="entry name" value="TatA/B/E"/>
</dbReference>
<keyword evidence="7" id="KW-0809">Transit peptide</keyword>
<keyword evidence="4" id="KW-0934">Plastid</keyword>
<keyword evidence="15" id="KW-1185">Reference proteome</keyword>
<dbReference type="Gene3D" id="1.20.5.3310">
    <property type="match status" value="1"/>
</dbReference>
<keyword evidence="2" id="KW-0813">Transport</keyword>
<proteinExistence type="predicted"/>
<evidence type="ECO:0000256" key="3">
    <source>
        <dbReference type="ARBA" id="ARBA00022528"/>
    </source>
</evidence>
<keyword evidence="8" id="KW-1133">Transmembrane helix</keyword>
<dbReference type="AlphaFoldDB" id="A0A2R6WJS2"/>
<protein>
    <recommendedName>
        <fullName evidence="16">Sec-independent protein translocase protein TATB, chloroplastic</fullName>
    </recommendedName>
</protein>
<evidence type="ECO:0000256" key="5">
    <source>
        <dbReference type="ARBA" id="ARBA00022692"/>
    </source>
</evidence>
<dbReference type="FunFam" id="1.20.5.3310:FF:000003">
    <property type="entry name" value="Sec-independent protein translocase protein TATB, chloroplastic"/>
    <property type="match status" value="1"/>
</dbReference>
<keyword evidence="5" id="KW-0812">Transmembrane</keyword>
<organism evidence="14 15">
    <name type="scientific">Marchantia polymorpha</name>
    <name type="common">Common liverwort</name>
    <name type="synonym">Marchantia aquatica</name>
    <dbReference type="NCBI Taxonomy" id="3197"/>
    <lineage>
        <taxon>Eukaryota</taxon>
        <taxon>Viridiplantae</taxon>
        <taxon>Streptophyta</taxon>
        <taxon>Embryophyta</taxon>
        <taxon>Marchantiophyta</taxon>
        <taxon>Marchantiopsida</taxon>
        <taxon>Marchantiidae</taxon>
        <taxon>Marchantiales</taxon>
        <taxon>Marchantiaceae</taxon>
        <taxon>Marchantia</taxon>
    </lineage>
</organism>
<comment type="subcellular location">
    <subcellularLocation>
        <location evidence="1">Plastid</location>
        <location evidence="1">Chloroplast thylakoid membrane</location>
        <topology evidence="1">Single-pass membrane protein</topology>
    </subcellularLocation>
</comment>
<dbReference type="OrthoDB" id="2017985at2759"/>
<feature type="region of interest" description="Disordered" evidence="13">
    <location>
        <begin position="166"/>
        <end position="283"/>
    </location>
</feature>
<keyword evidence="9" id="KW-0811">Translocation</keyword>
<feature type="compositionally biased region" description="Polar residues" evidence="13">
    <location>
        <begin position="197"/>
        <end position="210"/>
    </location>
</feature>
<evidence type="ECO:0000256" key="1">
    <source>
        <dbReference type="ARBA" id="ARBA00004581"/>
    </source>
</evidence>
<comment type="function">
    <text evidence="12">Part of the twin-arginine translocation (Tat) system that transports large folded proteins containing a characteristic twin-arginine motif in their signal peptide across the thylakoid membrane. Involved in delta pH-dependent protein transport required for chloroplast development, especially thylakoid membrane formation. TATC and TATB mediate precursor recognition, whereas TATA facilitates translocation.</text>
</comment>
<dbReference type="GO" id="GO:0009535">
    <property type="term" value="C:chloroplast thylakoid membrane"/>
    <property type="evidence" value="ECO:0007669"/>
    <property type="project" value="UniProtKB-SubCell"/>
</dbReference>
<accession>A0A2R6WJS2</accession>
<evidence type="ECO:0000256" key="7">
    <source>
        <dbReference type="ARBA" id="ARBA00022946"/>
    </source>
</evidence>
<evidence type="ECO:0000256" key="9">
    <source>
        <dbReference type="ARBA" id="ARBA00023010"/>
    </source>
</evidence>
<evidence type="ECO:0000313" key="15">
    <source>
        <dbReference type="Proteomes" id="UP000244005"/>
    </source>
</evidence>
<feature type="compositionally biased region" description="Basic and acidic residues" evidence="13">
    <location>
        <begin position="237"/>
        <end position="247"/>
    </location>
</feature>
<feature type="compositionally biased region" description="Basic and acidic residues" evidence="13">
    <location>
        <begin position="262"/>
        <end position="283"/>
    </location>
</feature>
<reference evidence="15" key="1">
    <citation type="journal article" date="2017" name="Cell">
        <title>Insights into land plant evolution garnered from the Marchantia polymorpha genome.</title>
        <authorList>
            <person name="Bowman J.L."/>
            <person name="Kohchi T."/>
            <person name="Yamato K.T."/>
            <person name="Jenkins J."/>
            <person name="Shu S."/>
            <person name="Ishizaki K."/>
            <person name="Yamaoka S."/>
            <person name="Nishihama R."/>
            <person name="Nakamura Y."/>
            <person name="Berger F."/>
            <person name="Adam C."/>
            <person name="Aki S.S."/>
            <person name="Althoff F."/>
            <person name="Araki T."/>
            <person name="Arteaga-Vazquez M.A."/>
            <person name="Balasubrmanian S."/>
            <person name="Barry K."/>
            <person name="Bauer D."/>
            <person name="Boehm C.R."/>
            <person name="Briginshaw L."/>
            <person name="Caballero-Perez J."/>
            <person name="Catarino B."/>
            <person name="Chen F."/>
            <person name="Chiyoda S."/>
            <person name="Chovatia M."/>
            <person name="Davies K.M."/>
            <person name="Delmans M."/>
            <person name="Demura T."/>
            <person name="Dierschke T."/>
            <person name="Dolan L."/>
            <person name="Dorantes-Acosta A.E."/>
            <person name="Eklund D.M."/>
            <person name="Florent S.N."/>
            <person name="Flores-Sandoval E."/>
            <person name="Fujiyama A."/>
            <person name="Fukuzawa H."/>
            <person name="Galik B."/>
            <person name="Grimanelli D."/>
            <person name="Grimwood J."/>
            <person name="Grossniklaus U."/>
            <person name="Hamada T."/>
            <person name="Haseloff J."/>
            <person name="Hetherington A.J."/>
            <person name="Higo A."/>
            <person name="Hirakawa Y."/>
            <person name="Hundley H.N."/>
            <person name="Ikeda Y."/>
            <person name="Inoue K."/>
            <person name="Inoue S.I."/>
            <person name="Ishida S."/>
            <person name="Jia Q."/>
            <person name="Kakita M."/>
            <person name="Kanazawa T."/>
            <person name="Kawai Y."/>
            <person name="Kawashima T."/>
            <person name="Kennedy M."/>
            <person name="Kinose K."/>
            <person name="Kinoshita T."/>
            <person name="Kohara Y."/>
            <person name="Koide E."/>
            <person name="Komatsu K."/>
            <person name="Kopischke S."/>
            <person name="Kubo M."/>
            <person name="Kyozuka J."/>
            <person name="Lagercrantz U."/>
            <person name="Lin S.S."/>
            <person name="Lindquist E."/>
            <person name="Lipzen A.M."/>
            <person name="Lu C.W."/>
            <person name="De Luna E."/>
            <person name="Martienssen R.A."/>
            <person name="Minamino N."/>
            <person name="Mizutani M."/>
            <person name="Mizutani M."/>
            <person name="Mochizuki N."/>
            <person name="Monte I."/>
            <person name="Mosher R."/>
            <person name="Nagasaki H."/>
            <person name="Nakagami H."/>
            <person name="Naramoto S."/>
            <person name="Nishitani K."/>
            <person name="Ohtani M."/>
            <person name="Okamoto T."/>
            <person name="Okumura M."/>
            <person name="Phillips J."/>
            <person name="Pollak B."/>
            <person name="Reinders A."/>
            <person name="Rovekamp M."/>
            <person name="Sano R."/>
            <person name="Sawa S."/>
            <person name="Schmid M.W."/>
            <person name="Shirakawa M."/>
            <person name="Solano R."/>
            <person name="Spunde A."/>
            <person name="Suetsugu N."/>
            <person name="Sugano S."/>
            <person name="Sugiyama A."/>
            <person name="Sun R."/>
            <person name="Suzuki Y."/>
            <person name="Takenaka M."/>
            <person name="Takezawa D."/>
            <person name="Tomogane H."/>
            <person name="Tsuzuki M."/>
            <person name="Ueda T."/>
            <person name="Umeda M."/>
            <person name="Ward J.M."/>
            <person name="Watanabe Y."/>
            <person name="Yazaki K."/>
            <person name="Yokoyama R."/>
            <person name="Yoshitake Y."/>
            <person name="Yotsui I."/>
            <person name="Zachgo S."/>
            <person name="Schmutz J."/>
        </authorList>
    </citation>
    <scope>NUCLEOTIDE SEQUENCE [LARGE SCALE GENOMIC DNA]</scope>
    <source>
        <strain evidence="15">Tak-1</strain>
    </source>
</reference>
<sequence>MAMAGAVVVVPRCGTPISSALSGSETSCSSNSSSLPKQASCSRTPSSFHVSVTLSSASPSLLRSGSSYWNSWTGRSHLGNAQLLKVITGRQQLLSKQGIVGRVHASLLGVGAPEALVIAVVALLVFGPKGLAEVARTLGKSLKAFQPTIQELQQVSREFRSTLEQEIGLDELRNPKPLDPPSRPKSESPITGEMPQDLQQPSVQSSQIAQPPTIKRPEAYTTEDYVRVTAEQAKSLVPEDLRKEAERAAWGGSPPPPPTDVVEDKEATGPAKPEEKKSEEISL</sequence>
<evidence type="ECO:0000256" key="8">
    <source>
        <dbReference type="ARBA" id="ARBA00022989"/>
    </source>
</evidence>
<gene>
    <name evidence="14" type="ORF">MARPO_0083s0037</name>
</gene>
<dbReference type="GO" id="GO:0006886">
    <property type="term" value="P:intracellular protein transport"/>
    <property type="evidence" value="ECO:0007669"/>
    <property type="project" value="UniProtKB-ARBA"/>
</dbReference>